<organism evidence="1 2">
    <name type="scientific">Acinetobacter johnsonii SH046</name>
    <dbReference type="NCBI Taxonomy" id="575586"/>
    <lineage>
        <taxon>Bacteria</taxon>
        <taxon>Pseudomonadati</taxon>
        <taxon>Pseudomonadota</taxon>
        <taxon>Gammaproteobacteria</taxon>
        <taxon>Moraxellales</taxon>
        <taxon>Moraxellaceae</taxon>
        <taxon>Acinetobacter</taxon>
    </lineage>
</organism>
<dbReference type="AlphaFoldDB" id="D0SAM9"/>
<dbReference type="HOGENOM" id="CLU_3394653_0_0_6"/>
<gene>
    <name evidence="1" type="ORF">HMPREF0016_00549</name>
</gene>
<sequence>MDETSKVSKSLKWGGRLVFAWDIYGSVNSVA</sequence>
<accession>D0SAM9</accession>
<dbReference type="EMBL" id="GG704964">
    <property type="protein sequence ID" value="EEY97466.1"/>
    <property type="molecule type" value="Genomic_DNA"/>
</dbReference>
<protein>
    <submittedName>
        <fullName evidence="1">Uncharacterized protein</fullName>
    </submittedName>
</protein>
<proteinExistence type="predicted"/>
<name>D0SAM9_ACIJO</name>
<evidence type="ECO:0000313" key="1">
    <source>
        <dbReference type="EMBL" id="EEY97466.1"/>
    </source>
</evidence>
<evidence type="ECO:0000313" key="2">
    <source>
        <dbReference type="Proteomes" id="UP000012047"/>
    </source>
</evidence>
<dbReference type="Proteomes" id="UP000012047">
    <property type="component" value="Unassembled WGS sequence"/>
</dbReference>
<reference evidence="2" key="1">
    <citation type="journal article" date="2012" name="PLoS ONE">
        <title>The success of Acinetobacter species; genetic, metabolic and virulence attributes.</title>
        <authorList>
            <person name="Peleg A.Y."/>
            <person name="de Breij A."/>
            <person name="Adams M.D."/>
            <person name="Cerqueira G.M."/>
            <person name="Mocali S."/>
            <person name="Galardini M."/>
            <person name="Nibbering P.H."/>
            <person name="Earl A.M."/>
            <person name="Ward D.V."/>
            <person name="Paterson D.L."/>
            <person name="Seifert H."/>
            <person name="Dijkshoorn L."/>
        </authorList>
    </citation>
    <scope>NUCLEOTIDE SEQUENCE [LARGE SCALE GENOMIC DNA]</scope>
    <source>
        <strain evidence="2">SH046</strain>
    </source>
</reference>